<dbReference type="Gene3D" id="3.20.80.10">
    <property type="entry name" value="Regulatory factor, effector binding domain"/>
    <property type="match status" value="1"/>
</dbReference>
<dbReference type="RefSeq" id="WP_313762490.1">
    <property type="nucleotide sequence ID" value="NZ_BAAAVH010000050.1"/>
</dbReference>
<dbReference type="SUPFAM" id="SSF55136">
    <property type="entry name" value="Probable bacterial effector-binding domain"/>
    <property type="match status" value="1"/>
</dbReference>
<dbReference type="InterPro" id="IPR029442">
    <property type="entry name" value="GyrI-like"/>
</dbReference>
<dbReference type="InterPro" id="IPR011256">
    <property type="entry name" value="Reg_factor_effector_dom_sf"/>
</dbReference>
<name>A0ABW1EQU4_9ACTN</name>
<dbReference type="Pfam" id="PF06445">
    <property type="entry name" value="GyrI-like"/>
    <property type="match status" value="1"/>
</dbReference>
<reference evidence="3" key="1">
    <citation type="journal article" date="2019" name="Int. J. Syst. Evol. Microbiol.">
        <title>The Global Catalogue of Microorganisms (GCM) 10K type strain sequencing project: providing services to taxonomists for standard genome sequencing and annotation.</title>
        <authorList>
            <consortium name="The Broad Institute Genomics Platform"/>
            <consortium name="The Broad Institute Genome Sequencing Center for Infectious Disease"/>
            <person name="Wu L."/>
            <person name="Ma J."/>
        </authorList>
    </citation>
    <scope>NUCLEOTIDE SEQUENCE [LARGE SCALE GENOMIC DNA]</scope>
    <source>
        <strain evidence="3">CGMCC 4.1469</strain>
    </source>
</reference>
<protein>
    <submittedName>
        <fullName evidence="2">GyrI-like domain-containing protein</fullName>
    </submittedName>
</protein>
<accession>A0ABW1EQU4</accession>
<dbReference type="Proteomes" id="UP001596067">
    <property type="component" value="Unassembled WGS sequence"/>
</dbReference>
<proteinExistence type="predicted"/>
<gene>
    <name evidence="2" type="ORF">ACFP0N_04130</name>
</gene>
<sequence>MSTTGRAEKTDHRKLGGALYSAKSVPQVVDVPEFAFLAVDGVGDPQQSPDFGPAIAALYATSYALKFAVRAETGLDYAVMPLEGLWHSNDPHFDAVSADSYGPGARSGWEWTLLIRQPVPYTDAQLAAALAKAEAKAEGGAGADAVGRVRRESFAEGRCIQVLHKGPYETEPRTVKLLHDYLHTERLAEAGRHHEIYLSDPTRTAPERRRTILRQPVS</sequence>
<evidence type="ECO:0000313" key="2">
    <source>
        <dbReference type="EMBL" id="MFC5884174.1"/>
    </source>
</evidence>
<evidence type="ECO:0000259" key="1">
    <source>
        <dbReference type="Pfam" id="PF06445"/>
    </source>
</evidence>
<keyword evidence="3" id="KW-1185">Reference proteome</keyword>
<dbReference type="EMBL" id="JBHSOD010000003">
    <property type="protein sequence ID" value="MFC5884174.1"/>
    <property type="molecule type" value="Genomic_DNA"/>
</dbReference>
<evidence type="ECO:0000313" key="3">
    <source>
        <dbReference type="Proteomes" id="UP001596067"/>
    </source>
</evidence>
<feature type="domain" description="GyrI-like small molecule binding" evidence="1">
    <location>
        <begin position="144"/>
        <end position="210"/>
    </location>
</feature>
<organism evidence="2 3">
    <name type="scientific">Kitasatospora aburaviensis</name>
    <dbReference type="NCBI Taxonomy" id="67265"/>
    <lineage>
        <taxon>Bacteria</taxon>
        <taxon>Bacillati</taxon>
        <taxon>Actinomycetota</taxon>
        <taxon>Actinomycetes</taxon>
        <taxon>Kitasatosporales</taxon>
        <taxon>Streptomycetaceae</taxon>
        <taxon>Kitasatospora</taxon>
    </lineage>
</organism>
<comment type="caution">
    <text evidence="2">The sequence shown here is derived from an EMBL/GenBank/DDBJ whole genome shotgun (WGS) entry which is preliminary data.</text>
</comment>